<dbReference type="CDD" id="cd04301">
    <property type="entry name" value="NAT_SF"/>
    <property type="match status" value="1"/>
</dbReference>
<dbReference type="RefSeq" id="WP_092637815.1">
    <property type="nucleotide sequence ID" value="NZ_FNID01000003.1"/>
</dbReference>
<gene>
    <name evidence="7" type="ORF">SAMN05192585_10371</name>
</gene>
<dbReference type="AlphaFoldDB" id="A0A1G9V6R8"/>
<protein>
    <recommendedName>
        <fullName evidence="5">[Ribosomal protein bS18]-alanine N-acetyltransferase</fullName>
        <ecNumber evidence="5">2.3.1.266</ecNumber>
    </recommendedName>
</protein>
<keyword evidence="4" id="KW-0012">Acyltransferase</keyword>
<keyword evidence="2 5" id="KW-0963">Cytoplasm</keyword>
<dbReference type="InterPro" id="IPR006464">
    <property type="entry name" value="AcTrfase_RimI/Ard1"/>
</dbReference>
<dbReference type="STRING" id="258515.SAMN05192585_10371"/>
<reference evidence="7 8" key="1">
    <citation type="submission" date="2016-10" db="EMBL/GenBank/DDBJ databases">
        <authorList>
            <person name="de Groot N.N."/>
        </authorList>
    </citation>
    <scope>NUCLEOTIDE SEQUENCE [LARGE SCALE GENOMIC DNA]</scope>
    <source>
        <strain evidence="7 8">CGMCC 1.5012</strain>
    </source>
</reference>
<evidence type="ECO:0000256" key="1">
    <source>
        <dbReference type="ARBA" id="ARBA00005395"/>
    </source>
</evidence>
<dbReference type="GO" id="GO:0005737">
    <property type="term" value="C:cytoplasm"/>
    <property type="evidence" value="ECO:0007669"/>
    <property type="project" value="UniProtKB-SubCell"/>
</dbReference>
<evidence type="ECO:0000259" key="6">
    <source>
        <dbReference type="PROSITE" id="PS51186"/>
    </source>
</evidence>
<comment type="function">
    <text evidence="5">Acetylates the N-terminal alanine of ribosomal protein bS18.</text>
</comment>
<evidence type="ECO:0000256" key="4">
    <source>
        <dbReference type="ARBA" id="ARBA00023315"/>
    </source>
</evidence>
<comment type="subcellular location">
    <subcellularLocation>
        <location evidence="5">Cytoplasm</location>
    </subcellularLocation>
</comment>
<dbReference type="PROSITE" id="PS51186">
    <property type="entry name" value="GNAT"/>
    <property type="match status" value="1"/>
</dbReference>
<dbReference type="PANTHER" id="PTHR43420:SF44">
    <property type="entry name" value="ACETYLTRANSFERASE YPEA"/>
    <property type="match status" value="1"/>
</dbReference>
<dbReference type="InterPro" id="IPR000182">
    <property type="entry name" value="GNAT_dom"/>
</dbReference>
<dbReference type="Gene3D" id="3.40.630.30">
    <property type="match status" value="1"/>
</dbReference>
<keyword evidence="3 7" id="KW-0808">Transferase</keyword>
<evidence type="ECO:0000256" key="2">
    <source>
        <dbReference type="ARBA" id="ARBA00022490"/>
    </source>
</evidence>
<dbReference type="Proteomes" id="UP000199182">
    <property type="component" value="Unassembled WGS sequence"/>
</dbReference>
<accession>A0A1G9V6R8</accession>
<name>A0A1G9V6R8_9FIRM</name>
<organism evidence="7 8">
    <name type="scientific">Acetanaerobacterium elongatum</name>
    <dbReference type="NCBI Taxonomy" id="258515"/>
    <lineage>
        <taxon>Bacteria</taxon>
        <taxon>Bacillati</taxon>
        <taxon>Bacillota</taxon>
        <taxon>Clostridia</taxon>
        <taxon>Eubacteriales</taxon>
        <taxon>Oscillospiraceae</taxon>
        <taxon>Acetanaerobacterium</taxon>
    </lineage>
</organism>
<evidence type="ECO:0000313" key="7">
    <source>
        <dbReference type="EMBL" id="SDM67888.1"/>
    </source>
</evidence>
<dbReference type="OrthoDB" id="9794566at2"/>
<evidence type="ECO:0000313" key="8">
    <source>
        <dbReference type="Proteomes" id="UP000199182"/>
    </source>
</evidence>
<proteinExistence type="inferred from homology"/>
<feature type="domain" description="N-acetyltransferase" evidence="6">
    <location>
        <begin position="10"/>
        <end position="153"/>
    </location>
</feature>
<sequence length="153" mass="17483">MEDTIDRQPIEIVPFEAAHLETLAELERQCFSSPWSYEGLLEELSNPMAVFRVALVDGKVVGYIGMHHVVDEGYITNIAVFEEFRRKGIGRLLLQELKDYGKENDMAFITLEVRCSNLAAIELYRAEDFEVAGMRKGFYTGPTEDALIMTYTY</sequence>
<dbReference type="NCBIfam" id="TIGR01575">
    <property type="entry name" value="rimI"/>
    <property type="match status" value="1"/>
</dbReference>
<dbReference type="PANTHER" id="PTHR43420">
    <property type="entry name" value="ACETYLTRANSFERASE"/>
    <property type="match status" value="1"/>
</dbReference>
<dbReference type="Pfam" id="PF00583">
    <property type="entry name" value="Acetyltransf_1"/>
    <property type="match status" value="1"/>
</dbReference>
<dbReference type="GO" id="GO:0008999">
    <property type="term" value="F:protein-N-terminal-alanine acetyltransferase activity"/>
    <property type="evidence" value="ECO:0007669"/>
    <property type="project" value="UniProtKB-EC"/>
</dbReference>
<dbReference type="SUPFAM" id="SSF55729">
    <property type="entry name" value="Acyl-CoA N-acyltransferases (Nat)"/>
    <property type="match status" value="1"/>
</dbReference>
<dbReference type="EMBL" id="FNID01000003">
    <property type="protein sequence ID" value="SDM67888.1"/>
    <property type="molecule type" value="Genomic_DNA"/>
</dbReference>
<dbReference type="InterPro" id="IPR016181">
    <property type="entry name" value="Acyl_CoA_acyltransferase"/>
</dbReference>
<dbReference type="InterPro" id="IPR050680">
    <property type="entry name" value="YpeA/RimI_acetyltransf"/>
</dbReference>
<comment type="catalytic activity">
    <reaction evidence="5">
        <text>N-terminal L-alanyl-[ribosomal protein bS18] + acetyl-CoA = N-terminal N(alpha)-acetyl-L-alanyl-[ribosomal protein bS18] + CoA + H(+)</text>
        <dbReference type="Rhea" id="RHEA:43756"/>
        <dbReference type="Rhea" id="RHEA-COMP:10676"/>
        <dbReference type="Rhea" id="RHEA-COMP:10677"/>
        <dbReference type="ChEBI" id="CHEBI:15378"/>
        <dbReference type="ChEBI" id="CHEBI:57287"/>
        <dbReference type="ChEBI" id="CHEBI:57288"/>
        <dbReference type="ChEBI" id="CHEBI:64718"/>
        <dbReference type="ChEBI" id="CHEBI:83683"/>
        <dbReference type="EC" id="2.3.1.266"/>
    </reaction>
</comment>
<comment type="similarity">
    <text evidence="1 5">Belongs to the acetyltransferase family. RimI subfamily.</text>
</comment>
<keyword evidence="8" id="KW-1185">Reference proteome</keyword>
<evidence type="ECO:0000256" key="5">
    <source>
        <dbReference type="RuleBase" id="RU363094"/>
    </source>
</evidence>
<dbReference type="EC" id="2.3.1.266" evidence="5"/>
<evidence type="ECO:0000256" key="3">
    <source>
        <dbReference type="ARBA" id="ARBA00022679"/>
    </source>
</evidence>